<dbReference type="WBParaSite" id="TMUE_3000011501.1">
    <property type="protein sequence ID" value="TMUE_3000011501.1"/>
    <property type="gene ID" value="WBGene00288826"/>
</dbReference>
<keyword evidence="1" id="KW-0812">Transmembrane</keyword>
<protein>
    <submittedName>
        <fullName evidence="3">Uncharacterized protein</fullName>
    </submittedName>
</protein>
<proteinExistence type="predicted"/>
<evidence type="ECO:0000313" key="3">
    <source>
        <dbReference type="WBParaSite" id="TMUE_3000011501.1"/>
    </source>
</evidence>
<keyword evidence="1" id="KW-1133">Transmembrane helix</keyword>
<dbReference type="Proteomes" id="UP000046395">
    <property type="component" value="Unassembled WGS sequence"/>
</dbReference>
<sequence>MLKFILYHNKLAGIFVPIVSFLALLWSWNKWQRARTTRIRIKIGRTIAMASSAQGDIGNDLGKGYAQSF</sequence>
<name>A0A5S6QVR4_TRIMR</name>
<keyword evidence="2" id="KW-1185">Reference proteome</keyword>
<accession>A0A5S6QVR4</accession>
<feature type="transmembrane region" description="Helical" evidence="1">
    <location>
        <begin position="12"/>
        <end position="28"/>
    </location>
</feature>
<dbReference type="AlphaFoldDB" id="A0A5S6QVR4"/>
<keyword evidence="1" id="KW-0472">Membrane</keyword>
<organism evidence="2 3">
    <name type="scientific">Trichuris muris</name>
    <name type="common">Mouse whipworm</name>
    <dbReference type="NCBI Taxonomy" id="70415"/>
    <lineage>
        <taxon>Eukaryota</taxon>
        <taxon>Metazoa</taxon>
        <taxon>Ecdysozoa</taxon>
        <taxon>Nematoda</taxon>
        <taxon>Enoplea</taxon>
        <taxon>Dorylaimia</taxon>
        <taxon>Trichinellida</taxon>
        <taxon>Trichuridae</taxon>
        <taxon>Trichuris</taxon>
    </lineage>
</organism>
<evidence type="ECO:0000313" key="2">
    <source>
        <dbReference type="Proteomes" id="UP000046395"/>
    </source>
</evidence>
<evidence type="ECO:0000256" key="1">
    <source>
        <dbReference type="SAM" id="Phobius"/>
    </source>
</evidence>
<reference evidence="3" key="1">
    <citation type="submission" date="2019-12" db="UniProtKB">
        <authorList>
            <consortium name="WormBaseParasite"/>
        </authorList>
    </citation>
    <scope>IDENTIFICATION</scope>
</reference>